<keyword evidence="2" id="KW-0732">Signal</keyword>
<dbReference type="FunFam" id="2.60.40.10:FF:000142">
    <property type="entry name" value="V-set domain-containing T-cell activation inhibitor 1"/>
    <property type="match status" value="1"/>
</dbReference>
<evidence type="ECO:0000256" key="1">
    <source>
        <dbReference type="ARBA" id="ARBA00004370"/>
    </source>
</evidence>
<comment type="subcellular location">
    <subcellularLocation>
        <location evidence="1">Membrane</location>
    </subcellularLocation>
</comment>
<dbReference type="InterPro" id="IPR036179">
    <property type="entry name" value="Ig-like_dom_sf"/>
</dbReference>
<feature type="domain" description="Ig-like" evidence="8">
    <location>
        <begin position="50"/>
        <end position="149"/>
    </location>
</feature>
<dbReference type="GO" id="GO:0050852">
    <property type="term" value="P:T cell receptor signaling pathway"/>
    <property type="evidence" value="ECO:0007669"/>
    <property type="project" value="TreeGrafter"/>
</dbReference>
<proteinExistence type="predicted"/>
<dbReference type="InterPro" id="IPR013783">
    <property type="entry name" value="Ig-like_fold"/>
</dbReference>
<keyword evidence="7" id="KW-0812">Transmembrane</keyword>
<dbReference type="PROSITE" id="PS51257">
    <property type="entry name" value="PROKAR_LIPOPROTEIN"/>
    <property type="match status" value="1"/>
</dbReference>
<evidence type="ECO:0000313" key="10">
    <source>
        <dbReference type="Proteomes" id="UP001460270"/>
    </source>
</evidence>
<dbReference type="GO" id="GO:1903037">
    <property type="term" value="P:regulation of leukocyte cell-cell adhesion"/>
    <property type="evidence" value="ECO:0007669"/>
    <property type="project" value="UniProtKB-ARBA"/>
</dbReference>
<feature type="transmembrane region" description="Helical" evidence="7">
    <location>
        <begin position="7"/>
        <end position="32"/>
    </location>
</feature>
<reference evidence="10" key="1">
    <citation type="submission" date="2024-04" db="EMBL/GenBank/DDBJ databases">
        <title>Salinicola lusitanus LLJ914,a marine bacterium isolated from the Okinawa Trough.</title>
        <authorList>
            <person name="Li J."/>
        </authorList>
    </citation>
    <scope>NUCLEOTIDE SEQUENCE [LARGE SCALE GENOMIC DNA]</scope>
</reference>
<dbReference type="InterPro" id="IPR003599">
    <property type="entry name" value="Ig_sub"/>
</dbReference>
<accession>A0AAW0PAB5</accession>
<evidence type="ECO:0000256" key="2">
    <source>
        <dbReference type="ARBA" id="ARBA00022729"/>
    </source>
</evidence>
<organism evidence="9 10">
    <name type="scientific">Mugilogobius chulae</name>
    <name type="common">yellowstripe goby</name>
    <dbReference type="NCBI Taxonomy" id="88201"/>
    <lineage>
        <taxon>Eukaryota</taxon>
        <taxon>Metazoa</taxon>
        <taxon>Chordata</taxon>
        <taxon>Craniata</taxon>
        <taxon>Vertebrata</taxon>
        <taxon>Euteleostomi</taxon>
        <taxon>Actinopterygii</taxon>
        <taxon>Neopterygii</taxon>
        <taxon>Teleostei</taxon>
        <taxon>Neoteleostei</taxon>
        <taxon>Acanthomorphata</taxon>
        <taxon>Gobiaria</taxon>
        <taxon>Gobiiformes</taxon>
        <taxon>Gobioidei</taxon>
        <taxon>Gobiidae</taxon>
        <taxon>Gobionellinae</taxon>
        <taxon>Mugilogobius</taxon>
    </lineage>
</organism>
<keyword evidence="4" id="KW-1015">Disulfide bond</keyword>
<dbReference type="EMBL" id="JBBPFD010000009">
    <property type="protein sequence ID" value="KAK7913695.1"/>
    <property type="molecule type" value="Genomic_DNA"/>
</dbReference>
<keyword evidence="10" id="KW-1185">Reference proteome</keyword>
<dbReference type="InterPro" id="IPR007110">
    <property type="entry name" value="Ig-like_dom"/>
</dbReference>
<dbReference type="PANTHER" id="PTHR24100:SF0">
    <property type="entry name" value="V-SET DOMAIN-CONTAINING T-CELL ACTIVATION INHIBITOR 1"/>
    <property type="match status" value="1"/>
</dbReference>
<evidence type="ECO:0000313" key="9">
    <source>
        <dbReference type="EMBL" id="KAK7913695.1"/>
    </source>
</evidence>
<evidence type="ECO:0000256" key="3">
    <source>
        <dbReference type="ARBA" id="ARBA00023136"/>
    </source>
</evidence>
<dbReference type="Pfam" id="PF07686">
    <property type="entry name" value="V-set"/>
    <property type="match status" value="1"/>
</dbReference>
<dbReference type="GO" id="GO:0005102">
    <property type="term" value="F:signaling receptor binding"/>
    <property type="evidence" value="ECO:0007669"/>
    <property type="project" value="TreeGrafter"/>
</dbReference>
<name>A0AAW0PAB5_9GOBI</name>
<dbReference type="GO" id="GO:0001817">
    <property type="term" value="P:regulation of cytokine production"/>
    <property type="evidence" value="ECO:0007669"/>
    <property type="project" value="TreeGrafter"/>
</dbReference>
<dbReference type="InterPro" id="IPR013106">
    <property type="entry name" value="Ig_V-set"/>
</dbReference>
<keyword evidence="5" id="KW-0325">Glycoprotein</keyword>
<evidence type="ECO:0000256" key="4">
    <source>
        <dbReference type="ARBA" id="ARBA00023157"/>
    </source>
</evidence>
<sequence length="274" mass="29349">MASLRQIIGYSMVIIIIACAGIIIIYLAAVFAGRRSSVHTLDKSPVGNLGENQLLSCYLSVAKLPPPSQMSVSWTKSGVSGVVYQLTNGAVDLEKQNEQFKGRTTLSIVDLKTGNASLLLTAVRNQDQGEYTCTVSSRAGAGAVTVTLRTGAPSFTSSENSLSAVAERWFPEPSVSWSGLNGTVNGTTSLTNNSAGVYHVETSLAPINRNETYILRIQNDLKISVSRATVTDSGVTHETYLYNTNKASSQLLSSTQLTLRITILFIGLATFPYE</sequence>
<comment type="caution">
    <text evidence="9">The sequence shown here is derived from an EMBL/GenBank/DDBJ whole genome shotgun (WGS) entry which is preliminary data.</text>
</comment>
<dbReference type="InterPro" id="IPR050504">
    <property type="entry name" value="IgSF_BTN/MOG"/>
</dbReference>
<keyword evidence="3 7" id="KW-0472">Membrane</keyword>
<keyword evidence="7" id="KW-1133">Transmembrane helix</keyword>
<dbReference type="Proteomes" id="UP001460270">
    <property type="component" value="Unassembled WGS sequence"/>
</dbReference>
<dbReference type="AlphaFoldDB" id="A0AAW0PAB5"/>
<keyword evidence="6" id="KW-0393">Immunoglobulin domain</keyword>
<dbReference type="PANTHER" id="PTHR24100">
    <property type="entry name" value="BUTYROPHILIN"/>
    <property type="match status" value="1"/>
</dbReference>
<dbReference type="GO" id="GO:0050863">
    <property type="term" value="P:regulation of T cell activation"/>
    <property type="evidence" value="ECO:0007669"/>
    <property type="project" value="UniProtKB-ARBA"/>
</dbReference>
<dbReference type="SUPFAM" id="SSF48726">
    <property type="entry name" value="Immunoglobulin"/>
    <property type="match status" value="1"/>
</dbReference>
<evidence type="ECO:0000256" key="7">
    <source>
        <dbReference type="SAM" id="Phobius"/>
    </source>
</evidence>
<evidence type="ECO:0000256" key="6">
    <source>
        <dbReference type="ARBA" id="ARBA00023319"/>
    </source>
</evidence>
<evidence type="ECO:0000259" key="8">
    <source>
        <dbReference type="PROSITE" id="PS50835"/>
    </source>
</evidence>
<protein>
    <recommendedName>
        <fullName evidence="8">Ig-like domain-containing protein</fullName>
    </recommendedName>
</protein>
<gene>
    <name evidence="9" type="ORF">WMY93_013906</name>
</gene>
<dbReference type="GO" id="GO:0009897">
    <property type="term" value="C:external side of plasma membrane"/>
    <property type="evidence" value="ECO:0007669"/>
    <property type="project" value="TreeGrafter"/>
</dbReference>
<dbReference type="PROSITE" id="PS50835">
    <property type="entry name" value="IG_LIKE"/>
    <property type="match status" value="1"/>
</dbReference>
<evidence type="ECO:0000256" key="5">
    <source>
        <dbReference type="ARBA" id="ARBA00023180"/>
    </source>
</evidence>
<dbReference type="Gene3D" id="2.60.40.10">
    <property type="entry name" value="Immunoglobulins"/>
    <property type="match status" value="2"/>
</dbReference>
<dbReference type="SMART" id="SM00409">
    <property type="entry name" value="IG"/>
    <property type="match status" value="1"/>
</dbReference>